<dbReference type="InterPro" id="IPR016181">
    <property type="entry name" value="Acyl_CoA_acyltransferase"/>
</dbReference>
<dbReference type="EMBL" id="RHLK01000028">
    <property type="protein sequence ID" value="MVP02551.1"/>
    <property type="molecule type" value="Genomic_DNA"/>
</dbReference>
<feature type="domain" description="N-acetyltransferase" evidence="1">
    <location>
        <begin position="7"/>
        <end position="158"/>
    </location>
</feature>
<dbReference type="SUPFAM" id="SSF55729">
    <property type="entry name" value="Acyl-CoA N-acyltransferases (Nat)"/>
    <property type="match status" value="1"/>
</dbReference>
<dbReference type="AlphaFoldDB" id="A0A7X3FMQ1"/>
<dbReference type="PROSITE" id="PS51186">
    <property type="entry name" value="GNAT"/>
    <property type="match status" value="1"/>
</dbReference>
<dbReference type="InterPro" id="IPR000182">
    <property type="entry name" value="GNAT_dom"/>
</dbReference>
<reference evidence="2 3" key="1">
    <citation type="journal article" date="2019" name="Microorganisms">
        <title>Paenibacillus lutrae sp. nov., A Chitinolytic Species Isolated from A River Otter in Castril Natural Park, Granada, Spain.</title>
        <authorList>
            <person name="Rodriguez M."/>
            <person name="Reina J.C."/>
            <person name="Bejar V."/>
            <person name="Llamas I."/>
        </authorList>
    </citation>
    <scope>NUCLEOTIDE SEQUENCE [LARGE SCALE GENOMIC DNA]</scope>
    <source>
        <strain evidence="2 3">N10</strain>
    </source>
</reference>
<dbReference type="RefSeq" id="WP_157338897.1">
    <property type="nucleotide sequence ID" value="NZ_RHLK01000028.1"/>
</dbReference>
<keyword evidence="3" id="KW-1185">Reference proteome</keyword>
<dbReference type="GO" id="GO:0016747">
    <property type="term" value="F:acyltransferase activity, transferring groups other than amino-acyl groups"/>
    <property type="evidence" value="ECO:0007669"/>
    <property type="project" value="InterPro"/>
</dbReference>
<keyword evidence="2" id="KW-0808">Transferase</keyword>
<evidence type="ECO:0000313" key="2">
    <source>
        <dbReference type="EMBL" id="MVP02551.1"/>
    </source>
</evidence>
<evidence type="ECO:0000313" key="3">
    <source>
        <dbReference type="Proteomes" id="UP000490800"/>
    </source>
</evidence>
<dbReference type="Proteomes" id="UP000490800">
    <property type="component" value="Unassembled WGS sequence"/>
</dbReference>
<protein>
    <submittedName>
        <fullName evidence="2">GNAT family N-acetyltransferase</fullName>
    </submittedName>
</protein>
<organism evidence="2 3">
    <name type="scientific">Paenibacillus lutrae</name>
    <dbReference type="NCBI Taxonomy" id="2078573"/>
    <lineage>
        <taxon>Bacteria</taxon>
        <taxon>Bacillati</taxon>
        <taxon>Bacillota</taxon>
        <taxon>Bacilli</taxon>
        <taxon>Bacillales</taxon>
        <taxon>Paenibacillaceae</taxon>
        <taxon>Paenibacillus</taxon>
    </lineage>
</organism>
<name>A0A7X3FMQ1_9BACL</name>
<dbReference type="OrthoDB" id="423921at2"/>
<dbReference type="Gene3D" id="3.40.630.30">
    <property type="match status" value="1"/>
</dbReference>
<comment type="caution">
    <text evidence="2">The sequence shown here is derived from an EMBL/GenBank/DDBJ whole genome shotgun (WGS) entry which is preliminary data.</text>
</comment>
<dbReference type="Pfam" id="PF00583">
    <property type="entry name" value="Acetyltransf_1"/>
    <property type="match status" value="1"/>
</dbReference>
<gene>
    <name evidence="2" type="ORF">EDM21_24085</name>
</gene>
<accession>A0A7X3FMQ1</accession>
<sequence length="167" mass="19002">MNNPLKWCIRPLTEQDGMEICTWSYPAPYDVYNWPSWDQLSAGPDEFADSDIRNQQYAALENEEGTLCGFVQFFPLTEVIRLGLGLRPDLCGRGTGEAFVQLLITEAQKRRPGQEIDLEVLVRNERAIKTYIRAGFAITDTYERMTPSGMASMHCMVYQPAEEVEPV</sequence>
<evidence type="ECO:0000259" key="1">
    <source>
        <dbReference type="PROSITE" id="PS51186"/>
    </source>
</evidence>
<proteinExistence type="predicted"/>